<reference evidence="2 3" key="1">
    <citation type="submission" date="2019-08" db="EMBL/GenBank/DDBJ databases">
        <authorList>
            <person name="Shi S."/>
        </authorList>
    </citation>
    <scope>NUCLEOTIDE SEQUENCE [LARGE SCALE GENOMIC DNA]</scope>
    <source>
        <strain evidence="2 3">GY10130</strain>
    </source>
</reference>
<sequence>MRLLHCLFTRTTLLCLLSVLLLASVCHAQQEAGTSKKDSLKTTQTDTTRQKFDERVMSNLRQISQRKTIMGKLLKAVLVFDRRDEEVYGLDAELIERENERHNYKVVRHIEIKTLNAFGYSIHDTTRVPVNILEKAGNSLHMKTRQRLIRNKLLFKSFEYLEPLALVESERLLRQTSYLLDARVMVNEFTSTEDSVDIYIITKDVFSLGGSGSYSPSSGAGRVAVRELNFLGLGHQLRTSYRFNMERPRPWEFTSAYTIENIGNSYISADVIYANENFYKERSAYLRRDFFSTNTKYAGAVGTKWADEQILLPPVAADSLPYFSNIEYTRHEAWIGRAFKFKTYNLGFEPRARTIVAMRVINTNYSYSPSPSFQSNTLILGSLGYSVRRYYKDRFLFGFGRTEDVPAGSLFSFTYGYENGRLQDRFYFSTEGSFAKYSPAFGYFFGRAAYGSFIRNRNLEQGVLDLETMYFTKLSEWGNWKLRHYVLGRGTFGVNRFPEELLTINNESGLRGFRSDFVRGSKRLTINYEANLYTPFSLFGFRLATVAFADAAWISTGNKSSPLKTKPYTGFGIGFRFRNEYLSFSTIQILLNYYPKGPPFQDFNNVRIYQTSRPFYDFADFRFIQPGLAEFQ</sequence>
<evidence type="ECO:0000313" key="3">
    <source>
        <dbReference type="Proteomes" id="UP000321926"/>
    </source>
</evidence>
<dbReference type="OrthoDB" id="609711at2"/>
<dbReference type="Proteomes" id="UP000321926">
    <property type="component" value="Unassembled WGS sequence"/>
</dbReference>
<proteinExistence type="predicted"/>
<name>A0A5C8KCK0_9BACT</name>
<keyword evidence="1" id="KW-0732">Signal</keyword>
<gene>
    <name evidence="2" type="ORF">FVR03_07285</name>
</gene>
<accession>A0A5C8KCK0</accession>
<protein>
    <recommendedName>
        <fullName evidence="4">BamA/TamA family outer membrane protein</fullName>
    </recommendedName>
</protein>
<dbReference type="RefSeq" id="WP_147921078.1">
    <property type="nucleotide sequence ID" value="NZ_VRTY01000020.1"/>
</dbReference>
<dbReference type="AlphaFoldDB" id="A0A5C8KCK0"/>
<comment type="caution">
    <text evidence="2">The sequence shown here is derived from an EMBL/GenBank/DDBJ whole genome shotgun (WGS) entry which is preliminary data.</text>
</comment>
<keyword evidence="3" id="KW-1185">Reference proteome</keyword>
<evidence type="ECO:0008006" key="4">
    <source>
        <dbReference type="Google" id="ProtNLM"/>
    </source>
</evidence>
<dbReference type="EMBL" id="VRTY01000020">
    <property type="protein sequence ID" value="TXK49013.1"/>
    <property type="molecule type" value="Genomic_DNA"/>
</dbReference>
<feature type="signal peptide" evidence="1">
    <location>
        <begin position="1"/>
        <end position="28"/>
    </location>
</feature>
<evidence type="ECO:0000256" key="1">
    <source>
        <dbReference type="SAM" id="SignalP"/>
    </source>
</evidence>
<evidence type="ECO:0000313" key="2">
    <source>
        <dbReference type="EMBL" id="TXK49013.1"/>
    </source>
</evidence>
<organism evidence="2 3">
    <name type="scientific">Pontibacter qinzhouensis</name>
    <dbReference type="NCBI Taxonomy" id="2603253"/>
    <lineage>
        <taxon>Bacteria</taxon>
        <taxon>Pseudomonadati</taxon>
        <taxon>Bacteroidota</taxon>
        <taxon>Cytophagia</taxon>
        <taxon>Cytophagales</taxon>
        <taxon>Hymenobacteraceae</taxon>
        <taxon>Pontibacter</taxon>
    </lineage>
</organism>
<feature type="chain" id="PRO_5022716164" description="BamA/TamA family outer membrane protein" evidence="1">
    <location>
        <begin position="29"/>
        <end position="632"/>
    </location>
</feature>